<keyword evidence="3" id="KW-1185">Reference proteome</keyword>
<evidence type="ECO:0000313" key="2">
    <source>
        <dbReference type="EMBL" id="SEG34965.1"/>
    </source>
</evidence>
<reference evidence="2 3" key="1">
    <citation type="submission" date="2016-10" db="EMBL/GenBank/DDBJ databases">
        <authorList>
            <person name="de Groot N.N."/>
        </authorList>
    </citation>
    <scope>NUCLEOTIDE SEQUENCE [LARGE SCALE GENOMIC DNA]</scope>
    <source>
        <strain evidence="2 3">CGMCC 4.2023</strain>
    </source>
</reference>
<name>A0A1H5ZGT5_9ACTN</name>
<dbReference type="AlphaFoldDB" id="A0A1H5ZGT5"/>
<evidence type="ECO:0000313" key="3">
    <source>
        <dbReference type="Proteomes" id="UP000236754"/>
    </source>
</evidence>
<dbReference type="RefSeq" id="WP_103885725.1">
    <property type="nucleotide sequence ID" value="NZ_FNVU01000004.1"/>
</dbReference>
<proteinExistence type="predicted"/>
<organism evidence="2 3">
    <name type="scientific">Actinacidiphila yanglinensis</name>
    <dbReference type="NCBI Taxonomy" id="310779"/>
    <lineage>
        <taxon>Bacteria</taxon>
        <taxon>Bacillati</taxon>
        <taxon>Actinomycetota</taxon>
        <taxon>Actinomycetes</taxon>
        <taxon>Kitasatosporales</taxon>
        <taxon>Streptomycetaceae</taxon>
        <taxon>Actinacidiphila</taxon>
    </lineage>
</organism>
<protein>
    <submittedName>
        <fullName evidence="2">Uncharacterized protein</fullName>
    </submittedName>
</protein>
<accession>A0A1H5ZGT5</accession>
<feature type="compositionally biased region" description="Basic and acidic residues" evidence="1">
    <location>
        <begin position="37"/>
        <end position="63"/>
    </location>
</feature>
<feature type="compositionally biased region" description="Acidic residues" evidence="1">
    <location>
        <begin position="64"/>
        <end position="73"/>
    </location>
</feature>
<feature type="compositionally biased region" description="Basic and acidic residues" evidence="1">
    <location>
        <begin position="1"/>
        <end position="13"/>
    </location>
</feature>
<feature type="region of interest" description="Disordered" evidence="1">
    <location>
        <begin position="1"/>
        <end position="73"/>
    </location>
</feature>
<evidence type="ECO:0000256" key="1">
    <source>
        <dbReference type="SAM" id="MobiDB-lite"/>
    </source>
</evidence>
<sequence length="73" mass="8332">MGAFDQFKDKAEDYAAQAKGAQGGKRNKSADPQNPEQAERGMRQEGRERRSEVEDQASRRMGREEDDNQDDWA</sequence>
<dbReference type="EMBL" id="FNVU01000004">
    <property type="protein sequence ID" value="SEG34965.1"/>
    <property type="molecule type" value="Genomic_DNA"/>
</dbReference>
<dbReference type="Proteomes" id="UP000236754">
    <property type="component" value="Unassembled WGS sequence"/>
</dbReference>
<gene>
    <name evidence="2" type="ORF">SAMN05216223_104474</name>
</gene>